<evidence type="ECO:0000256" key="1">
    <source>
        <dbReference type="ARBA" id="ARBA00001962"/>
    </source>
</evidence>
<dbReference type="PROSITE" id="PS51819">
    <property type="entry name" value="VOC"/>
    <property type="match status" value="1"/>
</dbReference>
<dbReference type="InterPro" id="IPR041736">
    <property type="entry name" value="4OHPhenylPyrv_dOase_N"/>
</dbReference>
<evidence type="ECO:0000256" key="2">
    <source>
        <dbReference type="ARBA" id="ARBA00005162"/>
    </source>
</evidence>
<dbReference type="GO" id="GO:0003868">
    <property type="term" value="F:4-hydroxyphenylpyruvate dioxygenase activity"/>
    <property type="evidence" value="ECO:0007669"/>
    <property type="project" value="UniProtKB-EC"/>
</dbReference>
<dbReference type="GO" id="GO:0006572">
    <property type="term" value="P:L-tyrosine catabolic process"/>
    <property type="evidence" value="ECO:0007669"/>
    <property type="project" value="UniProtKB-KW"/>
</dbReference>
<evidence type="ECO:0000259" key="10">
    <source>
        <dbReference type="PROSITE" id="PS51819"/>
    </source>
</evidence>
<evidence type="ECO:0000256" key="8">
    <source>
        <dbReference type="ARBA" id="ARBA00023004"/>
    </source>
</evidence>
<dbReference type="Gramene" id="OMO95669">
    <property type="protein sequence ID" value="OMO95669"/>
    <property type="gene ID" value="CCACVL1_05324"/>
</dbReference>
<evidence type="ECO:0000256" key="5">
    <source>
        <dbReference type="ARBA" id="ARBA00022723"/>
    </source>
</evidence>
<accession>A0A1R3JLA6</accession>
<keyword evidence="8" id="KW-0408">Iron</keyword>
<sequence>MGKSNGFNNIVEFSNPMSDRFKIKRFHHVEFWCSDATNVSRRFSWALGMQLAAKSDLSTGNMAHASYLIRSGDCNFLFTAPYSPSISPTAATASIPTFDHATCRAFIASHGLAPRAVAVEVEDAETAFSISVAHGAKPSSPPIVLEN</sequence>
<keyword evidence="11" id="KW-0560">Oxidoreductase</keyword>
<feature type="domain" description="VOC" evidence="10">
    <location>
        <begin position="25"/>
        <end position="147"/>
    </location>
</feature>
<dbReference type="AlphaFoldDB" id="A0A1R3JLA6"/>
<dbReference type="GO" id="GO:0046872">
    <property type="term" value="F:metal ion binding"/>
    <property type="evidence" value="ECO:0007669"/>
    <property type="project" value="UniProtKB-KW"/>
</dbReference>
<reference evidence="11 12" key="1">
    <citation type="submission" date="2013-09" db="EMBL/GenBank/DDBJ databases">
        <title>Corchorus capsularis genome sequencing.</title>
        <authorList>
            <person name="Alam M."/>
            <person name="Haque M.S."/>
            <person name="Islam M.S."/>
            <person name="Emdad E.M."/>
            <person name="Islam M.M."/>
            <person name="Ahmed B."/>
            <person name="Halim A."/>
            <person name="Hossen Q.M.M."/>
            <person name="Hossain M.Z."/>
            <person name="Ahmed R."/>
            <person name="Khan M.M."/>
            <person name="Islam R."/>
            <person name="Rashid M.M."/>
            <person name="Khan S.A."/>
            <person name="Rahman M.S."/>
            <person name="Alam M."/>
        </authorList>
    </citation>
    <scope>NUCLEOTIDE SEQUENCE [LARGE SCALE GENOMIC DNA]</scope>
    <source>
        <strain evidence="12">cv. CVL-1</strain>
        <tissue evidence="11">Whole seedling</tissue>
    </source>
</reference>
<keyword evidence="7" id="KW-0828">Tyrosine catabolism</keyword>
<evidence type="ECO:0000256" key="9">
    <source>
        <dbReference type="ARBA" id="ARBA00023232"/>
    </source>
</evidence>
<dbReference type="CDD" id="cd08342">
    <property type="entry name" value="HPPD_N_like"/>
    <property type="match status" value="1"/>
</dbReference>
<gene>
    <name evidence="11" type="ORF">CCACVL1_05324</name>
</gene>
<dbReference type="InterPro" id="IPR029068">
    <property type="entry name" value="Glyas_Bleomycin-R_OHBP_Dase"/>
</dbReference>
<evidence type="ECO:0000256" key="7">
    <source>
        <dbReference type="ARBA" id="ARBA00022878"/>
    </source>
</evidence>
<dbReference type="Proteomes" id="UP000188268">
    <property type="component" value="Unassembled WGS sequence"/>
</dbReference>
<name>A0A1R3JLA6_COCAP</name>
<dbReference type="InterPro" id="IPR037523">
    <property type="entry name" value="VOC_core"/>
</dbReference>
<dbReference type="Gene3D" id="3.10.180.10">
    <property type="entry name" value="2,3-Dihydroxybiphenyl 1,2-Dioxygenase, domain 1"/>
    <property type="match status" value="1"/>
</dbReference>
<comment type="pathway">
    <text evidence="2">Amino-acid degradation; L-phenylalanine degradation; acetoacetate and fumarate from L-phenylalanine: step 3/6.</text>
</comment>
<comment type="cofactor">
    <cofactor evidence="1">
        <name>Fe cation</name>
        <dbReference type="ChEBI" id="CHEBI:24875"/>
    </cofactor>
</comment>
<dbReference type="SUPFAM" id="SSF54593">
    <property type="entry name" value="Glyoxalase/Bleomycin resistance protein/Dihydroxybiphenyl dioxygenase"/>
    <property type="match status" value="1"/>
</dbReference>
<keyword evidence="5" id="KW-0479">Metal-binding</keyword>
<dbReference type="PANTHER" id="PTHR11959">
    <property type="entry name" value="4-HYDROXYPHENYLPYRUVATE DIOXYGENASE"/>
    <property type="match status" value="1"/>
</dbReference>
<dbReference type="EMBL" id="AWWV01007607">
    <property type="protein sequence ID" value="OMO95669.1"/>
    <property type="molecule type" value="Genomic_DNA"/>
</dbReference>
<dbReference type="InterPro" id="IPR005956">
    <property type="entry name" value="4OHPhenylPyrv_dOase"/>
</dbReference>
<dbReference type="STRING" id="210143.A0A1R3JLA6"/>
<comment type="caution">
    <text evidence="11">The sequence shown here is derived from an EMBL/GenBank/DDBJ whole genome shotgun (WGS) entry which is preliminary data.</text>
</comment>
<dbReference type="PANTHER" id="PTHR11959:SF1">
    <property type="entry name" value="4-HYDROXYPHENYLPYRUVATE DIOXYGENASE"/>
    <property type="match status" value="1"/>
</dbReference>
<proteinExistence type="inferred from homology"/>
<dbReference type="OMA" id="PMSDRFK"/>
<evidence type="ECO:0000313" key="11">
    <source>
        <dbReference type="EMBL" id="OMO95669.1"/>
    </source>
</evidence>
<evidence type="ECO:0000313" key="12">
    <source>
        <dbReference type="Proteomes" id="UP000188268"/>
    </source>
</evidence>
<keyword evidence="12" id="KW-1185">Reference proteome</keyword>
<dbReference type="EC" id="1.13.11.27" evidence="4"/>
<comment type="similarity">
    <text evidence="3">Belongs to the 4HPPD family.</text>
</comment>
<dbReference type="GO" id="GO:0006559">
    <property type="term" value="P:L-phenylalanine catabolic process"/>
    <property type="evidence" value="ECO:0007669"/>
    <property type="project" value="UniProtKB-KW"/>
</dbReference>
<evidence type="ECO:0000256" key="6">
    <source>
        <dbReference type="ARBA" id="ARBA00022737"/>
    </source>
</evidence>
<evidence type="ECO:0000256" key="4">
    <source>
        <dbReference type="ARBA" id="ARBA00013222"/>
    </source>
</evidence>
<keyword evidence="9" id="KW-0585">Phenylalanine catabolism</keyword>
<keyword evidence="11" id="KW-0223">Dioxygenase</keyword>
<keyword evidence="6" id="KW-0677">Repeat</keyword>
<keyword evidence="11" id="KW-0670">Pyruvate</keyword>
<organism evidence="11 12">
    <name type="scientific">Corchorus capsularis</name>
    <name type="common">Jute</name>
    <dbReference type="NCBI Taxonomy" id="210143"/>
    <lineage>
        <taxon>Eukaryota</taxon>
        <taxon>Viridiplantae</taxon>
        <taxon>Streptophyta</taxon>
        <taxon>Embryophyta</taxon>
        <taxon>Tracheophyta</taxon>
        <taxon>Spermatophyta</taxon>
        <taxon>Magnoliopsida</taxon>
        <taxon>eudicotyledons</taxon>
        <taxon>Gunneridae</taxon>
        <taxon>Pentapetalae</taxon>
        <taxon>rosids</taxon>
        <taxon>malvids</taxon>
        <taxon>Malvales</taxon>
        <taxon>Malvaceae</taxon>
        <taxon>Grewioideae</taxon>
        <taxon>Apeibeae</taxon>
        <taxon>Corchorus</taxon>
    </lineage>
</organism>
<dbReference type="OrthoDB" id="1428103at2759"/>
<evidence type="ECO:0000256" key="3">
    <source>
        <dbReference type="ARBA" id="ARBA00005877"/>
    </source>
</evidence>
<protein>
    <recommendedName>
        <fullName evidence="4">4-hydroxyphenylpyruvate dioxygenase</fullName>
        <ecNumber evidence="4">1.13.11.27</ecNumber>
    </recommendedName>
</protein>